<protein>
    <recommendedName>
        <fullName evidence="2">C2H2-type domain-containing protein</fullName>
    </recommendedName>
</protein>
<evidence type="ECO:0000313" key="3">
    <source>
        <dbReference type="EMBL" id="EJD73739.1"/>
    </source>
</evidence>
<dbReference type="SUPFAM" id="SSF57667">
    <property type="entry name" value="beta-beta-alpha zinc fingers"/>
    <property type="match status" value="1"/>
</dbReference>
<dbReference type="InParanoid" id="A0A1S0UDS7"/>
<dbReference type="OrthoDB" id="5809503at2759"/>
<reference evidence="3" key="1">
    <citation type="submission" date="2012-04" db="EMBL/GenBank/DDBJ databases">
        <title>The Genome Sequence of Loa loa.</title>
        <authorList>
            <consortium name="The Broad Institute Genome Sequencing Platform"/>
            <consortium name="Broad Institute Genome Sequencing Center for Infectious Disease"/>
            <person name="Nutman T.B."/>
            <person name="Fink D.L."/>
            <person name="Russ C."/>
            <person name="Young S."/>
            <person name="Zeng Q."/>
            <person name="Gargeya S."/>
            <person name="Alvarado L."/>
            <person name="Berlin A."/>
            <person name="Chapman S.B."/>
            <person name="Chen Z."/>
            <person name="Freedman E."/>
            <person name="Gellesch M."/>
            <person name="Goldberg J."/>
            <person name="Griggs A."/>
            <person name="Gujja S."/>
            <person name="Heilman E.R."/>
            <person name="Heiman D."/>
            <person name="Howarth C."/>
            <person name="Mehta T."/>
            <person name="Neiman D."/>
            <person name="Pearson M."/>
            <person name="Roberts A."/>
            <person name="Saif S."/>
            <person name="Shea T."/>
            <person name="Shenoy N."/>
            <person name="Sisk P."/>
            <person name="Stolte C."/>
            <person name="Sykes S."/>
            <person name="White J."/>
            <person name="Yandava C."/>
            <person name="Haas B."/>
            <person name="Henn M.R."/>
            <person name="Nusbaum C."/>
            <person name="Birren B."/>
        </authorList>
    </citation>
    <scope>NUCLEOTIDE SEQUENCE [LARGE SCALE GENOMIC DNA]</scope>
</reference>
<keyword evidence="1" id="KW-0479">Metal-binding</keyword>
<organism evidence="3">
    <name type="scientific">Loa loa</name>
    <name type="common">Eye worm</name>
    <name type="synonym">Filaria loa</name>
    <dbReference type="NCBI Taxonomy" id="7209"/>
    <lineage>
        <taxon>Eukaryota</taxon>
        <taxon>Metazoa</taxon>
        <taxon>Ecdysozoa</taxon>
        <taxon>Nematoda</taxon>
        <taxon>Chromadorea</taxon>
        <taxon>Rhabditida</taxon>
        <taxon>Spirurina</taxon>
        <taxon>Spiruromorpha</taxon>
        <taxon>Filarioidea</taxon>
        <taxon>Onchocercidae</taxon>
        <taxon>Loa</taxon>
    </lineage>
</organism>
<gene>
    <name evidence="3" type="ORF">LOAG_18857</name>
</gene>
<keyword evidence="1" id="KW-0862">Zinc</keyword>
<dbReference type="PROSITE" id="PS50157">
    <property type="entry name" value="ZINC_FINGER_C2H2_2"/>
    <property type="match status" value="1"/>
</dbReference>
<dbReference type="Gene3D" id="3.30.160.60">
    <property type="entry name" value="Classic Zinc Finger"/>
    <property type="match status" value="1"/>
</dbReference>
<dbReference type="GeneID" id="9951313"/>
<dbReference type="SMART" id="SM00355">
    <property type="entry name" value="ZnF_C2H2"/>
    <property type="match status" value="2"/>
</dbReference>
<feature type="domain" description="C2H2-type" evidence="2">
    <location>
        <begin position="226"/>
        <end position="253"/>
    </location>
</feature>
<dbReference type="EMBL" id="JH712654">
    <property type="protein sequence ID" value="EJD73739.1"/>
    <property type="molecule type" value="Genomic_DNA"/>
</dbReference>
<accession>A0A1S0UDS7</accession>
<evidence type="ECO:0000259" key="2">
    <source>
        <dbReference type="PROSITE" id="PS50157"/>
    </source>
</evidence>
<dbReference type="RefSeq" id="XP_020304690.1">
    <property type="nucleotide sequence ID" value="XM_020451518.1"/>
</dbReference>
<dbReference type="GO" id="GO:0008270">
    <property type="term" value="F:zinc ion binding"/>
    <property type="evidence" value="ECO:0007669"/>
    <property type="project" value="UniProtKB-KW"/>
</dbReference>
<proteinExistence type="predicted"/>
<dbReference type="AlphaFoldDB" id="A0A1S0UDS7"/>
<dbReference type="OMA" id="AVHCKNK"/>
<name>A0A1S0UDS7_LOALO</name>
<sequence length="347" mass="39130">MANSNQQQQTSVSAGDNNITSRVDIQSLSSSSSSSNTSNNLLNQSMVDFASLLEIPLFNELMLVYEIQYNATKDALKHFLEEQLLNQSMVDFASLLEIPLFNELMLVYEIQYNATKDALKHFLEEQPSLILPLFTNVLWSLLVNPLLAISPVANLNLFAQDLPTSTGDLQKIAGEMLDKIKEPSNSMQNVINPQQCNQRAHNQLNNHTDKRTRNIHRAENQKNSSILCNVCAKPLKNRAAFVKHRRRHLGISELAFACGTCDKRCSERRHLAVHCKNKHHEMPSVPSKIGLRNDPEQDMITLNDSTEENPDLVPEVNSMNEKVLVKLWQSDDDKNSIPNGINMSNQS</sequence>
<dbReference type="KEGG" id="loa:LOAG_18857"/>
<evidence type="ECO:0000256" key="1">
    <source>
        <dbReference type="PROSITE-ProRule" id="PRU00042"/>
    </source>
</evidence>
<dbReference type="InterPro" id="IPR036236">
    <property type="entry name" value="Znf_C2H2_sf"/>
</dbReference>
<dbReference type="PROSITE" id="PS00028">
    <property type="entry name" value="ZINC_FINGER_C2H2_1"/>
    <property type="match status" value="2"/>
</dbReference>
<dbReference type="CTD" id="9951313"/>
<keyword evidence="1" id="KW-0863">Zinc-finger</keyword>
<dbReference type="InterPro" id="IPR013087">
    <property type="entry name" value="Znf_C2H2_type"/>
</dbReference>